<accession>A0A9D1KZL0</accession>
<proteinExistence type="predicted"/>
<evidence type="ECO:0000313" key="2">
    <source>
        <dbReference type="Proteomes" id="UP000824175"/>
    </source>
</evidence>
<organism evidence="1 2">
    <name type="scientific">Candidatus Fimiplasma intestinipullorum</name>
    <dbReference type="NCBI Taxonomy" id="2840825"/>
    <lineage>
        <taxon>Bacteria</taxon>
        <taxon>Bacillati</taxon>
        <taxon>Bacillota</taxon>
        <taxon>Clostridia</taxon>
        <taxon>Eubacteriales</taxon>
        <taxon>Candidatus Fimiplasma</taxon>
    </lineage>
</organism>
<gene>
    <name evidence="1" type="ORF">IAD15_06295</name>
</gene>
<sequence>MAHVSLNSDWYWFFVYVPVLQKEWRVTVAEGITFDKLAHFFSERYPILATFCPLYFYDSNHQVYLDPSLTPAEMTLPAGTLLYLI</sequence>
<reference evidence="1" key="1">
    <citation type="submission" date="2020-10" db="EMBL/GenBank/DDBJ databases">
        <authorList>
            <person name="Gilroy R."/>
        </authorList>
    </citation>
    <scope>NUCLEOTIDE SEQUENCE</scope>
    <source>
        <strain evidence="1">CHK195-11698</strain>
    </source>
</reference>
<evidence type="ECO:0000313" key="1">
    <source>
        <dbReference type="EMBL" id="HIU13663.1"/>
    </source>
</evidence>
<name>A0A9D1KZL0_9FIRM</name>
<dbReference type="Proteomes" id="UP000824175">
    <property type="component" value="Unassembled WGS sequence"/>
</dbReference>
<protein>
    <submittedName>
        <fullName evidence="1">Uncharacterized protein</fullName>
    </submittedName>
</protein>
<comment type="caution">
    <text evidence="1">The sequence shown here is derived from an EMBL/GenBank/DDBJ whole genome shotgun (WGS) entry which is preliminary data.</text>
</comment>
<dbReference type="EMBL" id="DVMJ01000053">
    <property type="protein sequence ID" value="HIU13663.1"/>
    <property type="molecule type" value="Genomic_DNA"/>
</dbReference>
<reference evidence="1" key="2">
    <citation type="journal article" date="2021" name="PeerJ">
        <title>Extensive microbial diversity within the chicken gut microbiome revealed by metagenomics and culture.</title>
        <authorList>
            <person name="Gilroy R."/>
            <person name="Ravi A."/>
            <person name="Getino M."/>
            <person name="Pursley I."/>
            <person name="Horton D.L."/>
            <person name="Alikhan N.F."/>
            <person name="Baker D."/>
            <person name="Gharbi K."/>
            <person name="Hall N."/>
            <person name="Watson M."/>
            <person name="Adriaenssens E.M."/>
            <person name="Foster-Nyarko E."/>
            <person name="Jarju S."/>
            <person name="Secka A."/>
            <person name="Antonio M."/>
            <person name="Oren A."/>
            <person name="Chaudhuri R.R."/>
            <person name="La Ragione R."/>
            <person name="Hildebrand F."/>
            <person name="Pallen M.J."/>
        </authorList>
    </citation>
    <scope>NUCLEOTIDE SEQUENCE</scope>
    <source>
        <strain evidence="1">CHK195-11698</strain>
    </source>
</reference>
<dbReference type="AlphaFoldDB" id="A0A9D1KZL0"/>